<dbReference type="AlphaFoldDB" id="A0A544TS63"/>
<reference evidence="9 10" key="1">
    <citation type="submission" date="2019-06" db="EMBL/GenBank/DDBJ databases">
        <title>Psychrobacillus vulpis sp. nov., a new species isolated from feces of a red fox that inhabits in The Tablas de Daimiel Natural Park, Albacete, Spain.</title>
        <authorList>
            <person name="Rodriguez M."/>
            <person name="Reina J.C."/>
            <person name="Bejar V."/>
            <person name="Llamas I."/>
        </authorList>
    </citation>
    <scope>NUCLEOTIDE SEQUENCE [LARGE SCALE GENOMIC DNA]</scope>
    <source>
        <strain evidence="9 10">Z8</strain>
    </source>
</reference>
<comment type="caution">
    <text evidence="9">The sequence shown here is derived from an EMBL/GenBank/DDBJ whole genome shotgun (WGS) entry which is preliminary data.</text>
</comment>
<protein>
    <recommendedName>
        <fullName evidence="6">Lipoprotein</fullName>
    </recommendedName>
</protein>
<dbReference type="Pfam" id="PF03180">
    <property type="entry name" value="Lipoprotein_9"/>
    <property type="match status" value="1"/>
</dbReference>
<evidence type="ECO:0000256" key="5">
    <source>
        <dbReference type="ARBA" id="ARBA00023288"/>
    </source>
</evidence>
<dbReference type="PANTHER" id="PTHR30429">
    <property type="entry name" value="D-METHIONINE-BINDING LIPOPROTEIN METQ"/>
    <property type="match status" value="1"/>
</dbReference>
<evidence type="ECO:0000256" key="4">
    <source>
        <dbReference type="ARBA" id="ARBA00023139"/>
    </source>
</evidence>
<evidence type="ECO:0000256" key="3">
    <source>
        <dbReference type="ARBA" id="ARBA00023136"/>
    </source>
</evidence>
<organism evidence="9 10">
    <name type="scientific">Psychrobacillus vulpis</name>
    <dbReference type="NCBI Taxonomy" id="2325572"/>
    <lineage>
        <taxon>Bacteria</taxon>
        <taxon>Bacillati</taxon>
        <taxon>Bacillota</taxon>
        <taxon>Bacilli</taxon>
        <taxon>Bacillales</taxon>
        <taxon>Bacillaceae</taxon>
        <taxon>Psychrobacillus</taxon>
    </lineage>
</organism>
<evidence type="ECO:0000313" key="9">
    <source>
        <dbReference type="EMBL" id="TQR20250.1"/>
    </source>
</evidence>
<dbReference type="InterPro" id="IPR004872">
    <property type="entry name" value="Lipoprotein_NlpA"/>
</dbReference>
<keyword evidence="3" id="KW-0472">Membrane</keyword>
<dbReference type="PROSITE" id="PS51257">
    <property type="entry name" value="PROKAR_LIPOPROTEIN"/>
    <property type="match status" value="1"/>
</dbReference>
<name>A0A544TS63_9BACI</name>
<dbReference type="PIRSF" id="PIRSF002854">
    <property type="entry name" value="MetQ"/>
    <property type="match status" value="1"/>
</dbReference>
<evidence type="ECO:0000256" key="8">
    <source>
        <dbReference type="SAM" id="SignalP"/>
    </source>
</evidence>
<feature type="lipid moiety-binding region" description="S-diacylglycerol cysteine" evidence="7">
    <location>
        <position position="20"/>
    </location>
</feature>
<dbReference type="PANTHER" id="PTHR30429:SF3">
    <property type="entry name" value="LIPOPROTEIN"/>
    <property type="match status" value="1"/>
</dbReference>
<evidence type="ECO:0000256" key="7">
    <source>
        <dbReference type="PIRSR" id="PIRSR002854-1"/>
    </source>
</evidence>
<feature type="signal peptide" evidence="8">
    <location>
        <begin position="1"/>
        <end position="18"/>
    </location>
</feature>
<proteinExistence type="inferred from homology"/>
<evidence type="ECO:0000313" key="10">
    <source>
        <dbReference type="Proteomes" id="UP000316626"/>
    </source>
</evidence>
<sequence length="290" mass="31521">MKKLSLFILVLITALVLAACGNDNNSEASTDKEKVKVKIGVNGSDGVQWPILKEKAAKEGINIELVEFADYTLPNNALAQGDIDLNAFQHLAFLAQSVKESGNDIVPIGSTMFAPLGLYSEKIKDISEIKKGDKIAIPDDPSNQARALRLLEAGKLITLADDFGQFGDPSKIAENPLNLEIIPMVAQQTPRVLPDVTAAIINNGVAGQAGFSPGEDPIFKESGDNKSTYPYVNLIAAREEDKNNETFKRIVELYQEDDIKDAVTKDTKGGSFLVKLSQEELDNTFNDLLK</sequence>
<keyword evidence="4" id="KW-0564">Palmitate</keyword>
<dbReference type="OrthoDB" id="9812878at2"/>
<gene>
    <name evidence="9" type="ORF">FG384_08815</name>
</gene>
<dbReference type="Gene3D" id="3.40.190.10">
    <property type="entry name" value="Periplasmic binding protein-like II"/>
    <property type="match status" value="2"/>
</dbReference>
<dbReference type="Proteomes" id="UP000316626">
    <property type="component" value="Unassembled WGS sequence"/>
</dbReference>
<comment type="subcellular location">
    <subcellularLocation>
        <location evidence="1">Membrane</location>
        <topology evidence="1">Lipid-anchor</topology>
    </subcellularLocation>
</comment>
<dbReference type="GO" id="GO:0016020">
    <property type="term" value="C:membrane"/>
    <property type="evidence" value="ECO:0007669"/>
    <property type="project" value="UniProtKB-SubCell"/>
</dbReference>
<evidence type="ECO:0000256" key="1">
    <source>
        <dbReference type="ARBA" id="ARBA00004635"/>
    </source>
</evidence>
<feature type="chain" id="PRO_5039582692" description="Lipoprotein" evidence="8">
    <location>
        <begin position="19"/>
        <end position="290"/>
    </location>
</feature>
<keyword evidence="5 6" id="KW-0449">Lipoprotein</keyword>
<dbReference type="RefSeq" id="WP_142642228.1">
    <property type="nucleotide sequence ID" value="NZ_VDGI01000007.1"/>
</dbReference>
<evidence type="ECO:0000256" key="6">
    <source>
        <dbReference type="PIRNR" id="PIRNR002854"/>
    </source>
</evidence>
<dbReference type="SUPFAM" id="SSF53850">
    <property type="entry name" value="Periplasmic binding protein-like II"/>
    <property type="match status" value="1"/>
</dbReference>
<evidence type="ECO:0000256" key="2">
    <source>
        <dbReference type="ARBA" id="ARBA00022729"/>
    </source>
</evidence>
<accession>A0A544TS63</accession>
<comment type="similarity">
    <text evidence="6">Belongs to the nlpA lipoprotein family.</text>
</comment>
<dbReference type="EMBL" id="VDGI01000007">
    <property type="protein sequence ID" value="TQR20250.1"/>
    <property type="molecule type" value="Genomic_DNA"/>
</dbReference>
<keyword evidence="2 8" id="KW-0732">Signal</keyword>
<keyword evidence="10" id="KW-1185">Reference proteome</keyword>